<dbReference type="Proteomes" id="UP000033647">
    <property type="component" value="Unassembled WGS sequence"/>
</dbReference>
<sequence length="302" mass="34888">MFGRNVYAIAETSVVASAVEINGLLFLSYHPEKCYRYGVREATAAIWNRKKQERKASECREVALNHDSLHGEHQKPIFKKLTDRGNTFDQIHYDLNELLNMWAMVYITGQDVSTDQVPDHLQRYLDFDVLTHCVGLHSGFAPLSTLWLILRDISPDEDLHWLEMCVEPAWIERRRLGSALGDAFASILMPVTMGAFVEKTKILGKQVDLKRCLRRALAYSGCQAPTKQEQELNAVQIRYAFRYREVQPAATVEDVTELIDSMSHSERYLQSARQRRQLPLVCTGRLLVQQMWQELFWTSRQP</sequence>
<protein>
    <submittedName>
        <fullName evidence="1">Uncharacterized protein</fullName>
    </submittedName>
</protein>
<gene>
    <name evidence="1" type="ORF">TI39_contig487g00002</name>
</gene>
<evidence type="ECO:0000313" key="2">
    <source>
        <dbReference type="Proteomes" id="UP000033647"/>
    </source>
</evidence>
<organism evidence="1 2">
    <name type="scientific">Zymoseptoria brevis</name>
    <dbReference type="NCBI Taxonomy" id="1047168"/>
    <lineage>
        <taxon>Eukaryota</taxon>
        <taxon>Fungi</taxon>
        <taxon>Dikarya</taxon>
        <taxon>Ascomycota</taxon>
        <taxon>Pezizomycotina</taxon>
        <taxon>Dothideomycetes</taxon>
        <taxon>Dothideomycetidae</taxon>
        <taxon>Mycosphaerellales</taxon>
        <taxon>Mycosphaerellaceae</taxon>
        <taxon>Zymoseptoria</taxon>
    </lineage>
</organism>
<comment type="caution">
    <text evidence="1">The sequence shown here is derived from an EMBL/GenBank/DDBJ whole genome shotgun (WGS) entry which is preliminary data.</text>
</comment>
<accession>A0A0F4GJP0</accession>
<proteinExistence type="predicted"/>
<dbReference type="EMBL" id="LAFY01000479">
    <property type="protein sequence ID" value="KJX97463.1"/>
    <property type="molecule type" value="Genomic_DNA"/>
</dbReference>
<evidence type="ECO:0000313" key="1">
    <source>
        <dbReference type="EMBL" id="KJX97463.1"/>
    </source>
</evidence>
<keyword evidence="2" id="KW-1185">Reference proteome</keyword>
<reference evidence="1 2" key="1">
    <citation type="submission" date="2015-03" db="EMBL/GenBank/DDBJ databases">
        <title>RNA-seq based gene annotation and comparative genomics of four Zymoseptoria species reveal species-specific pathogenicity related genes and transposable element activity.</title>
        <authorList>
            <person name="Grandaubert J."/>
            <person name="Bhattacharyya A."/>
            <person name="Stukenbrock E.H."/>
        </authorList>
    </citation>
    <scope>NUCLEOTIDE SEQUENCE [LARGE SCALE GENOMIC DNA]</scope>
    <source>
        <strain evidence="1 2">Zb18110</strain>
    </source>
</reference>
<dbReference type="AlphaFoldDB" id="A0A0F4GJP0"/>
<name>A0A0F4GJP0_9PEZI</name>